<organism evidence="1 2">
    <name type="scientific">Pedobacter fastidiosus</name>
    <dbReference type="NCBI Taxonomy" id="2765361"/>
    <lineage>
        <taxon>Bacteria</taxon>
        <taxon>Pseudomonadati</taxon>
        <taxon>Bacteroidota</taxon>
        <taxon>Sphingobacteriia</taxon>
        <taxon>Sphingobacteriales</taxon>
        <taxon>Sphingobacteriaceae</taxon>
        <taxon>Pedobacter</taxon>
    </lineage>
</organism>
<evidence type="ECO:0000313" key="1">
    <source>
        <dbReference type="EMBL" id="MBC6112464.1"/>
    </source>
</evidence>
<dbReference type="PROSITE" id="PS51257">
    <property type="entry name" value="PROKAR_LIPOPROTEIN"/>
    <property type="match status" value="1"/>
</dbReference>
<gene>
    <name evidence="1" type="ORF">H7U22_18735</name>
</gene>
<name>A0ABR7KX25_9SPHI</name>
<reference evidence="1 2" key="1">
    <citation type="submission" date="2020-08" db="EMBL/GenBank/DDBJ databases">
        <authorList>
            <person name="Sun Q."/>
            <person name="Inoue M."/>
        </authorList>
    </citation>
    <scope>NUCLEOTIDE SEQUENCE [LARGE SCALE GENOMIC DNA]</scope>
    <source>
        <strain evidence="1 2">CCM 8938</strain>
    </source>
</reference>
<dbReference type="EMBL" id="JACRYL010000021">
    <property type="protein sequence ID" value="MBC6112464.1"/>
    <property type="molecule type" value="Genomic_DNA"/>
</dbReference>
<dbReference type="Pfam" id="PF14054">
    <property type="entry name" value="DUF4249"/>
    <property type="match status" value="1"/>
</dbReference>
<dbReference type="Proteomes" id="UP000652755">
    <property type="component" value="Unassembled WGS sequence"/>
</dbReference>
<accession>A0ABR7KX25</accession>
<dbReference type="InterPro" id="IPR025345">
    <property type="entry name" value="DUF4249"/>
</dbReference>
<sequence>MKKRLGLFIVMLLAFACKKELVDKVVLPDAQQDIPLVVEGGVTTGSDEQYIFLSKPSFSAQGDVTPVNDAVVTINNVPLQLTSVPGVYSAVLLDNNMFGKAYHLKISCNGKSFEAVDTLKKNVTPKNSELNLRSNIEDGKITLSIPKHIFNGNMASQFLYRLPGGKAWSPGRFDQSQDFRYMHTYATPYALSPVLEQRTDYVCAPTDSVTVYQFSISQSYERYLYSLFQETDWKSLFSSNPGVIKGNVSGSALGFFHCSDVSQRSLTVAELIR</sequence>
<comment type="caution">
    <text evidence="1">The sequence shown here is derived from an EMBL/GenBank/DDBJ whole genome shotgun (WGS) entry which is preliminary data.</text>
</comment>
<protein>
    <submittedName>
        <fullName evidence="1">DUF4249 family protein</fullName>
    </submittedName>
</protein>
<dbReference type="RefSeq" id="WP_187072887.1">
    <property type="nucleotide sequence ID" value="NZ_JACRYL010000021.1"/>
</dbReference>
<evidence type="ECO:0000313" key="2">
    <source>
        <dbReference type="Proteomes" id="UP000652755"/>
    </source>
</evidence>
<proteinExistence type="predicted"/>
<keyword evidence="2" id="KW-1185">Reference proteome</keyword>